<dbReference type="PROSITE" id="PS51885">
    <property type="entry name" value="NEPRILYSIN"/>
    <property type="match status" value="1"/>
</dbReference>
<feature type="compositionally biased region" description="Basic and acidic residues" evidence="2">
    <location>
        <begin position="137"/>
        <end position="226"/>
    </location>
</feature>
<organism evidence="4 5">
    <name type="scientific">Rhipicephalus microplus</name>
    <name type="common">Cattle tick</name>
    <name type="synonym">Boophilus microplus</name>
    <dbReference type="NCBI Taxonomy" id="6941"/>
    <lineage>
        <taxon>Eukaryota</taxon>
        <taxon>Metazoa</taxon>
        <taxon>Ecdysozoa</taxon>
        <taxon>Arthropoda</taxon>
        <taxon>Chelicerata</taxon>
        <taxon>Arachnida</taxon>
        <taxon>Acari</taxon>
        <taxon>Parasitiformes</taxon>
        <taxon>Ixodida</taxon>
        <taxon>Ixodoidea</taxon>
        <taxon>Ixodidae</taxon>
        <taxon>Rhipicephalinae</taxon>
        <taxon>Rhipicephalus</taxon>
        <taxon>Boophilus</taxon>
    </lineage>
</organism>
<sequence length="1865" mass="211655">MARGGKKLPGHGGHRGRHRGGRRGVLRIRPRGAHRGGRHHVQGRGRGHHQGGAPRARPAGPSRRRRRGLGRQQAPARVGQLQGNKRKSKGVAARDDMNFVDEADKPSSAAIADAIEQGSSTSSGEAVQGPLLELEEDKLRQEAEARKDKEAEEGRLQEEEANRLQEQEQRKGEAPSKVEDAGKEQEGKKQDDEKQDEKKQVEEAVGSRKEEQKLPEAQRATVKEDAPAIEQTKSVSPITKQIMDVVENIQKLNANPERPAMADASTETVNDILHKQAQRARMPEYEVQAVPMRRPVASYVIKRPRSETRLERLLSFFGLASPQEPDQEVIEYSFIEPTATWSLYDGQQQRPVRYEQYYQKEWKGSEKMLREDQYDESSESSDSEGSSDDLEEIDREDYTRRRRKKRKAQERQSANRKKKYTLHRDTREGAGPRFDRTTKDQLDQMDKTKWSTAECAGATTERVSGMGYVEEITEEVMQPQRNIYGQPLGPRLRKMRVVRPLDAVSGSSVLHQVGQPNSTTDWKARPKPAINELWTRTNILPSAKLTGVGRLNQTDLQREFIARDFPSVNVSRRLHFPQYLPCPPRRIQPPWMSRTFGPMSTSMDSVCTCAVKCGDHCIGLGRRKSQFFERPKPSSWSSTSVYKYENTRPFEDRTPVYGEPSLRSEGRRLEDLEARIRAEEEARLLRSRLRLLETGRYEEKARFDELCQEEEALRLERQRLQSELDRLRGRRQTDQRYQHENFGINQLCHIQERLRLLEREQNDGKKRSLCTREEVPTTVPIAMPWPYPVAPYALPTQPLSTDNRTWWRRPRGRHAHRCSNAGSVSSESGKRASGGVSGGKEAEIEANEYFAWNTKNICEKDGNSATQGGIPFLGRLIPFFSSASSLADKPSGKHVSYKQEPSETNLEPQVAATKCVQANLLRERESGGKIGMQARKPEISTADKVLPFDDPLTTGSPEPEVPDVVLVEYRKSISPAGMNHRRNLPSPETISSEIDTLLSELSENDHDSLRLLQQKAKTRKDRKSSKKTGRDSSSTDYSDSSNLTPVKHSKANMMSDGSVNVSPQSKQCWSLSSVSSCLFGALMPTSPRKDSVREEHSVRKAPSIAPRKSKAVASQKPHDHLYLEEPAHEDLYSTEDFVNHMTGESAEKPRDATSKTAELDSLRLDDVAEDIVKSESIDSIYLLPRVAPKPPMVAVRSKISKRVTKAFIENFDDGKAKSHDDFSAENLLPLPNPVPEPSEKDEHLLQSAPKLITEVPEKPTRRKEIAHRSQIESSITRVDSVVVCNIPTACADEIAVEKQLFEIMETPPQDLFPERGFISLVSLLTILWIALVLSTTTYLSPKLKDDVSTNTTVVPRSSTSSYTQPRNSSSAKTRVPNFYLCDSDFCAKEGNFLKSLLSEAEYPCEDFYEHICQRWTQRRSVEATRGGTISEDVFLEDRMERALLSSFTDSAASIQPPVKFLRACQNSASSSSVDEVREVFKHWRILRLAAFMPDSLHALRELSFLEVSGRSEVPDIDGLCLRAMEVILPLCLVKATALPLIHDGTAFSQRRWLSDLEVAFLQALPRVQWLDERALFALAFRLRRIRVDPPYSIDQVRENAECLPSDLKVGNTLEDIVGLYRKIRSRRTLLELRSGPDWRPLSPLSMWPYFDAGLRRVGIPQGLLNNSVPANSTIFGFHLARVAVRFYASMVPLLYSNFEYDREAALDLGPDSQRALQGARRCLEDDWRALSKQDAEKVPLPYSLLDDRARWLRRWLLEQTLAIELALHAFRALLLDVRRIWKLQYRFVTLPDYTPTQLFFMYYAVDHCENDYEGFELRQFLQRKRPPAKMRVNLPLRHVGAFADAFGCKRGDQMVADEPCTMFVH</sequence>
<feature type="coiled-coil region" evidence="1">
    <location>
        <begin position="662"/>
        <end position="730"/>
    </location>
</feature>
<feature type="compositionally biased region" description="Acidic residues" evidence="2">
    <location>
        <begin position="373"/>
        <end position="395"/>
    </location>
</feature>
<feature type="compositionally biased region" description="Basic residues" evidence="2">
    <location>
        <begin position="400"/>
        <end position="421"/>
    </location>
</feature>
<dbReference type="GO" id="GO:0005886">
    <property type="term" value="C:plasma membrane"/>
    <property type="evidence" value="ECO:0007669"/>
    <property type="project" value="TreeGrafter"/>
</dbReference>
<dbReference type="GO" id="GO:0016485">
    <property type="term" value="P:protein processing"/>
    <property type="evidence" value="ECO:0007669"/>
    <property type="project" value="TreeGrafter"/>
</dbReference>
<dbReference type="Gene3D" id="3.40.390.10">
    <property type="entry name" value="Collagenase (Catalytic Domain)"/>
    <property type="match status" value="2"/>
</dbReference>
<name>A0A9J6CZQ5_RHIMP</name>
<dbReference type="VEuPathDB" id="VectorBase:LOC119185212"/>
<reference evidence="4" key="1">
    <citation type="journal article" date="2020" name="Cell">
        <title>Large-Scale Comparative Analyses of Tick Genomes Elucidate Their Genetic Diversity and Vector Capacities.</title>
        <authorList>
            <consortium name="Tick Genome and Microbiome Consortium (TIGMIC)"/>
            <person name="Jia N."/>
            <person name="Wang J."/>
            <person name="Shi W."/>
            <person name="Du L."/>
            <person name="Sun Y."/>
            <person name="Zhan W."/>
            <person name="Jiang J.F."/>
            <person name="Wang Q."/>
            <person name="Zhang B."/>
            <person name="Ji P."/>
            <person name="Bell-Sakyi L."/>
            <person name="Cui X.M."/>
            <person name="Yuan T.T."/>
            <person name="Jiang B.G."/>
            <person name="Yang W.F."/>
            <person name="Lam T.T."/>
            <person name="Chang Q.C."/>
            <person name="Ding S.J."/>
            <person name="Wang X.J."/>
            <person name="Zhu J.G."/>
            <person name="Ruan X.D."/>
            <person name="Zhao L."/>
            <person name="Wei J.T."/>
            <person name="Ye R.Z."/>
            <person name="Que T.C."/>
            <person name="Du C.H."/>
            <person name="Zhou Y.H."/>
            <person name="Cheng J.X."/>
            <person name="Dai P.F."/>
            <person name="Guo W.B."/>
            <person name="Han X.H."/>
            <person name="Huang E.J."/>
            <person name="Li L.F."/>
            <person name="Wei W."/>
            <person name="Gao Y.C."/>
            <person name="Liu J.Z."/>
            <person name="Shao H.Z."/>
            <person name="Wang X."/>
            <person name="Wang C.C."/>
            <person name="Yang T.C."/>
            <person name="Huo Q.B."/>
            <person name="Li W."/>
            <person name="Chen H.Y."/>
            <person name="Chen S.E."/>
            <person name="Zhou L.G."/>
            <person name="Ni X.B."/>
            <person name="Tian J.H."/>
            <person name="Sheng Y."/>
            <person name="Liu T."/>
            <person name="Pan Y.S."/>
            <person name="Xia L.Y."/>
            <person name="Li J."/>
            <person name="Zhao F."/>
            <person name="Cao W.C."/>
        </authorList>
    </citation>
    <scope>NUCLEOTIDE SEQUENCE</scope>
    <source>
        <strain evidence="4">Rmic-2018</strain>
    </source>
</reference>
<feature type="compositionally biased region" description="Basic residues" evidence="2">
    <location>
        <begin position="1"/>
        <end position="49"/>
    </location>
</feature>
<feature type="region of interest" description="Disordered" evidence="2">
    <location>
        <begin position="1"/>
        <end position="238"/>
    </location>
</feature>
<dbReference type="SUPFAM" id="SSF55486">
    <property type="entry name" value="Metalloproteases ('zincins'), catalytic domain"/>
    <property type="match status" value="2"/>
</dbReference>
<evidence type="ECO:0000256" key="1">
    <source>
        <dbReference type="SAM" id="Coils"/>
    </source>
</evidence>
<feature type="compositionally biased region" description="Basic and acidic residues" evidence="2">
    <location>
        <begin position="1087"/>
        <end position="1098"/>
    </location>
</feature>
<feature type="compositionally biased region" description="Low complexity" evidence="2">
    <location>
        <begin position="1031"/>
        <end position="1041"/>
    </location>
</feature>
<keyword evidence="5" id="KW-1185">Reference proteome</keyword>
<feature type="compositionally biased region" description="Basic and acidic residues" evidence="2">
    <location>
        <begin position="92"/>
        <end position="105"/>
    </location>
</feature>
<proteinExistence type="predicted"/>
<dbReference type="InterPro" id="IPR042089">
    <property type="entry name" value="Peptidase_M13_dom_2"/>
</dbReference>
<accession>A0A9J6CZQ5</accession>
<reference evidence="4" key="2">
    <citation type="submission" date="2021-09" db="EMBL/GenBank/DDBJ databases">
        <authorList>
            <person name="Jia N."/>
            <person name="Wang J."/>
            <person name="Shi W."/>
            <person name="Du L."/>
            <person name="Sun Y."/>
            <person name="Zhan W."/>
            <person name="Jiang J."/>
            <person name="Wang Q."/>
            <person name="Zhang B."/>
            <person name="Ji P."/>
            <person name="Sakyi L.B."/>
            <person name="Cui X."/>
            <person name="Yuan T."/>
            <person name="Jiang B."/>
            <person name="Yang W."/>
            <person name="Lam T.T.-Y."/>
            <person name="Chang Q."/>
            <person name="Ding S."/>
            <person name="Wang X."/>
            <person name="Zhu J."/>
            <person name="Ruan X."/>
            <person name="Zhao L."/>
            <person name="Wei J."/>
            <person name="Que T."/>
            <person name="Du C."/>
            <person name="Cheng J."/>
            <person name="Dai P."/>
            <person name="Han X."/>
            <person name="Huang E."/>
            <person name="Gao Y."/>
            <person name="Liu J."/>
            <person name="Shao H."/>
            <person name="Ye R."/>
            <person name="Li L."/>
            <person name="Wei W."/>
            <person name="Wang X."/>
            <person name="Wang C."/>
            <person name="Huo Q."/>
            <person name="Li W."/>
            <person name="Guo W."/>
            <person name="Chen H."/>
            <person name="Chen S."/>
            <person name="Zhou L."/>
            <person name="Zhou L."/>
            <person name="Ni X."/>
            <person name="Tian J."/>
            <person name="Zhou Y."/>
            <person name="Sheng Y."/>
            <person name="Liu T."/>
            <person name="Pan Y."/>
            <person name="Xia L."/>
            <person name="Li J."/>
            <person name="Zhao F."/>
            <person name="Cao W."/>
        </authorList>
    </citation>
    <scope>NUCLEOTIDE SEQUENCE</scope>
    <source>
        <strain evidence="4">Rmic-2018</strain>
        <tissue evidence="4">Larvae</tissue>
    </source>
</reference>
<dbReference type="Pfam" id="PF01431">
    <property type="entry name" value="Peptidase_M13"/>
    <property type="match status" value="1"/>
</dbReference>
<gene>
    <name evidence="4" type="ORF">HPB51_027504</name>
</gene>
<feature type="region of interest" description="Disordered" evidence="2">
    <location>
        <begin position="817"/>
        <end position="840"/>
    </location>
</feature>
<dbReference type="Proteomes" id="UP000821866">
    <property type="component" value="Unassembled WGS sequence"/>
</dbReference>
<dbReference type="InterPro" id="IPR000718">
    <property type="entry name" value="Peptidase_M13"/>
</dbReference>
<feature type="region of interest" description="Disordered" evidence="2">
    <location>
        <begin position="1014"/>
        <end position="1059"/>
    </location>
</feature>
<protein>
    <recommendedName>
        <fullName evidence="3">Peptidase M13 C-terminal domain-containing protein</fullName>
    </recommendedName>
</protein>
<dbReference type="PANTHER" id="PTHR11733:SF241">
    <property type="entry name" value="GH26575P-RELATED"/>
    <property type="match status" value="1"/>
</dbReference>
<feature type="region of interest" description="Disordered" evidence="2">
    <location>
        <begin position="368"/>
        <end position="440"/>
    </location>
</feature>
<evidence type="ECO:0000313" key="4">
    <source>
        <dbReference type="EMBL" id="KAH7964263.1"/>
    </source>
</evidence>
<feature type="compositionally biased region" description="Low complexity" evidence="2">
    <location>
        <begin position="51"/>
        <end position="61"/>
    </location>
</feature>
<evidence type="ECO:0000256" key="2">
    <source>
        <dbReference type="SAM" id="MobiDB-lite"/>
    </source>
</evidence>
<feature type="compositionally biased region" description="Basic residues" evidence="2">
    <location>
        <begin position="1016"/>
        <end position="1027"/>
    </location>
</feature>
<dbReference type="InterPro" id="IPR024079">
    <property type="entry name" value="MetalloPept_cat_dom_sf"/>
</dbReference>
<keyword evidence="1" id="KW-0175">Coiled coil</keyword>
<feature type="region of interest" description="Disordered" evidence="2">
    <location>
        <begin position="1086"/>
        <end position="1115"/>
    </location>
</feature>
<dbReference type="PANTHER" id="PTHR11733">
    <property type="entry name" value="ZINC METALLOPROTEASE FAMILY M13 NEPRILYSIN-RELATED"/>
    <property type="match status" value="1"/>
</dbReference>
<evidence type="ECO:0000259" key="3">
    <source>
        <dbReference type="Pfam" id="PF01431"/>
    </source>
</evidence>
<comment type="caution">
    <text evidence="4">The sequence shown here is derived from an EMBL/GenBank/DDBJ whole genome shotgun (WGS) entry which is preliminary data.</text>
</comment>
<dbReference type="GO" id="GO:0004222">
    <property type="term" value="F:metalloendopeptidase activity"/>
    <property type="evidence" value="ECO:0007669"/>
    <property type="project" value="InterPro"/>
</dbReference>
<evidence type="ECO:0000313" key="5">
    <source>
        <dbReference type="Proteomes" id="UP000821866"/>
    </source>
</evidence>
<feature type="compositionally biased region" description="Basic and acidic residues" evidence="2">
    <location>
        <begin position="422"/>
        <end position="440"/>
    </location>
</feature>
<dbReference type="EMBL" id="JABSTU010004087">
    <property type="protein sequence ID" value="KAH7964263.1"/>
    <property type="molecule type" value="Genomic_DNA"/>
</dbReference>
<dbReference type="Gene3D" id="1.10.1380.10">
    <property type="entry name" value="Neutral endopeptidase , domain2"/>
    <property type="match status" value="1"/>
</dbReference>
<dbReference type="VEuPathDB" id="VectorBase:LOC119173407"/>
<feature type="domain" description="Peptidase M13 C-terminal" evidence="3">
    <location>
        <begin position="1764"/>
        <end position="1860"/>
    </location>
</feature>
<dbReference type="InterPro" id="IPR018497">
    <property type="entry name" value="Peptidase_M13_C"/>
</dbReference>
<feature type="region of interest" description="Disordered" evidence="2">
    <location>
        <begin position="941"/>
        <end position="960"/>
    </location>
</feature>